<proteinExistence type="predicted"/>
<dbReference type="AlphaFoldDB" id="A0A927GKW8"/>
<gene>
    <name evidence="1" type="ORF">IC235_19265</name>
</gene>
<dbReference type="RefSeq" id="WP_191006844.1">
    <property type="nucleotide sequence ID" value="NZ_JACXAD010000027.1"/>
</dbReference>
<comment type="caution">
    <text evidence="1">The sequence shown here is derived from an EMBL/GenBank/DDBJ whole genome shotgun (WGS) entry which is preliminary data.</text>
</comment>
<protein>
    <submittedName>
        <fullName evidence="1">PcfJ domain-containing protein</fullName>
    </submittedName>
</protein>
<name>A0A927GKW8_9BACT</name>
<reference evidence="1" key="1">
    <citation type="submission" date="2020-09" db="EMBL/GenBank/DDBJ databases">
        <authorList>
            <person name="Kim M.K."/>
        </authorList>
    </citation>
    <scope>NUCLEOTIDE SEQUENCE</scope>
    <source>
        <strain evidence="1">BT664</strain>
    </source>
</reference>
<dbReference type="EMBL" id="JACXAD010000027">
    <property type="protein sequence ID" value="MBD2770033.1"/>
    <property type="molecule type" value="Genomic_DNA"/>
</dbReference>
<keyword evidence="2" id="KW-1185">Reference proteome</keyword>
<evidence type="ECO:0000313" key="2">
    <source>
        <dbReference type="Proteomes" id="UP000612233"/>
    </source>
</evidence>
<dbReference type="Pfam" id="PF14284">
    <property type="entry name" value="PcfJ"/>
    <property type="match status" value="1"/>
</dbReference>
<accession>A0A927GKW8</accession>
<dbReference type="InterPro" id="IPR025586">
    <property type="entry name" value="PcfJ"/>
</dbReference>
<evidence type="ECO:0000313" key="1">
    <source>
        <dbReference type="EMBL" id="MBD2770033.1"/>
    </source>
</evidence>
<organism evidence="1 2">
    <name type="scientific">Hymenobacter montanus</name>
    <dbReference type="NCBI Taxonomy" id="2771359"/>
    <lineage>
        <taxon>Bacteria</taxon>
        <taxon>Pseudomonadati</taxon>
        <taxon>Bacteroidota</taxon>
        <taxon>Cytophagia</taxon>
        <taxon>Cytophagales</taxon>
        <taxon>Hymenobacteraceae</taxon>
        <taxon>Hymenobacter</taxon>
    </lineage>
</organism>
<dbReference type="Proteomes" id="UP000612233">
    <property type="component" value="Unassembled WGS sequence"/>
</dbReference>
<sequence>MANRNKPIPAHLASTQRAVAVLAGHVNWRKWSLVRQIEFLFLAESAKDFYAQVGADSMLGQLYAHCLNGRSKVERQHSKTFLLALAGQRSTLLTRPDLAASLGILCTHYRVRLRSLADWTPHRKNVHFQLESLVRHLFDQYGDIPAWVIGAWTATRTANLGLNLAELTIHLGQGRSLRSFPSLPVPLTKRMEHEMRQAPAGCTFLEAYRYAQLAVRDALDWFGVVLESRLGREVVGADDDFWLGVVDFFRAAPMVDPRQFGPVCDWIHQKRSVGIGTELPQPGFSLKGRTMASVLAQTEAWHRSLARLRSHTHSLLPFETAWAGLEVPNFTGGDEGRVHIMQLTNFGQLVEEGRTLQHCVASYVDSCRRGRCAIFSLRFDGRPAVTLEVTPERIVVQARGRHNRSMAADERFWVNRWLGEARLTLAKHV</sequence>